<dbReference type="GO" id="GO:0003677">
    <property type="term" value="F:DNA binding"/>
    <property type="evidence" value="ECO:0007669"/>
    <property type="project" value="UniProtKB-KW"/>
</dbReference>
<dbReference type="KEGG" id="dgg:DGI_2077"/>
<dbReference type="HOGENOM" id="CLU_066192_17_5_7"/>
<evidence type="ECO:0000259" key="2">
    <source>
        <dbReference type="PROSITE" id="PS50943"/>
    </source>
</evidence>
<protein>
    <submittedName>
        <fullName evidence="3">Putative conversed transcriptional regulator, XRE family</fullName>
    </submittedName>
</protein>
<dbReference type="InterPro" id="IPR001387">
    <property type="entry name" value="Cro/C1-type_HTH"/>
</dbReference>
<reference evidence="4" key="2">
    <citation type="submission" date="2013-07" db="EMBL/GenBank/DDBJ databases">
        <authorList>
            <person name="Morais-Silva F.O."/>
            <person name="Rezende A.M."/>
            <person name="Pimentel C."/>
            <person name="Resende D.M."/>
            <person name="Santos C.I."/>
            <person name="Clemente C."/>
            <person name="de Oliveira L.M."/>
            <person name="da Silva S.M."/>
            <person name="Costa D.A."/>
            <person name="Varela-Raposo A."/>
            <person name="Horacio E.C.A."/>
            <person name="Matos M."/>
            <person name="Flores O."/>
            <person name="Ruiz J.C."/>
            <person name="Rodrigues-Pousada C."/>
        </authorList>
    </citation>
    <scope>NUCLEOTIDE SEQUENCE [LARGE SCALE GENOMIC DNA]</scope>
    <source>
        <strain evidence="4">ATCC 19364 / DSM 1382 / NCIMB 9332 / VKM B-1759</strain>
    </source>
</reference>
<organism evidence="3 4">
    <name type="scientific">Megalodesulfovibrio gigas (strain ATCC 19364 / DSM 1382 / NCIMB 9332 / VKM B-1759)</name>
    <name type="common">Desulfovibrio gigas</name>
    <dbReference type="NCBI Taxonomy" id="1121448"/>
    <lineage>
        <taxon>Bacteria</taxon>
        <taxon>Pseudomonadati</taxon>
        <taxon>Thermodesulfobacteriota</taxon>
        <taxon>Desulfovibrionia</taxon>
        <taxon>Desulfovibrionales</taxon>
        <taxon>Desulfovibrionaceae</taxon>
        <taxon>Megalodesulfovibrio</taxon>
    </lineage>
</organism>
<feature type="domain" description="HTH cro/C1-type" evidence="2">
    <location>
        <begin position="12"/>
        <end position="66"/>
    </location>
</feature>
<dbReference type="Gene3D" id="1.10.260.40">
    <property type="entry name" value="lambda repressor-like DNA-binding domains"/>
    <property type="match status" value="1"/>
</dbReference>
<dbReference type="EMBL" id="CP006585">
    <property type="protein sequence ID" value="AGW13844.1"/>
    <property type="molecule type" value="Genomic_DNA"/>
</dbReference>
<sequence>MNDLQTAFGDHLRFLRKAKNMTQEKLAEKSGLSVQYLGDVERGKANPTIAILEKIGSALEVSLVELFDIEDFQAHSDDLRQFVQEYVIRADSESIRRLYGIIRIISS</sequence>
<dbReference type="AlphaFoldDB" id="T2GCD5"/>
<dbReference type="SUPFAM" id="SSF47413">
    <property type="entry name" value="lambda repressor-like DNA-binding domains"/>
    <property type="match status" value="1"/>
</dbReference>
<dbReference type="Proteomes" id="UP000016587">
    <property type="component" value="Chromosome"/>
</dbReference>
<dbReference type="Pfam" id="PF01381">
    <property type="entry name" value="HTH_3"/>
    <property type="match status" value="1"/>
</dbReference>
<evidence type="ECO:0000256" key="1">
    <source>
        <dbReference type="ARBA" id="ARBA00023125"/>
    </source>
</evidence>
<keyword evidence="1" id="KW-0238">DNA-binding</keyword>
<evidence type="ECO:0000313" key="4">
    <source>
        <dbReference type="Proteomes" id="UP000016587"/>
    </source>
</evidence>
<reference evidence="3 4" key="1">
    <citation type="journal article" date="2013" name="J. Bacteriol.">
        <title>Roles of HynAB and Ech, the only two hydrogenases found in the model sulfate reducer Desulfovibrio gigas.</title>
        <authorList>
            <person name="Morais-Silva F.O."/>
            <person name="Santos C.I."/>
            <person name="Rodrigues R."/>
            <person name="Pereira I.A."/>
            <person name="Rodrigues-Pousada C."/>
        </authorList>
    </citation>
    <scope>NUCLEOTIDE SEQUENCE [LARGE SCALE GENOMIC DNA]</scope>
    <source>
        <strain evidence="4">ATCC 19364 / DSM 1382 / NCIMB 9332 / VKM B-1759</strain>
    </source>
</reference>
<dbReference type="InterPro" id="IPR010982">
    <property type="entry name" value="Lambda_DNA-bd_dom_sf"/>
</dbReference>
<dbReference type="CDD" id="cd00093">
    <property type="entry name" value="HTH_XRE"/>
    <property type="match status" value="1"/>
</dbReference>
<dbReference type="PANTHER" id="PTHR46797:SF1">
    <property type="entry name" value="METHYLPHOSPHONATE SYNTHASE"/>
    <property type="match status" value="1"/>
</dbReference>
<dbReference type="STRING" id="1121448.DGI_2077"/>
<evidence type="ECO:0000313" key="3">
    <source>
        <dbReference type="EMBL" id="AGW13844.1"/>
    </source>
</evidence>
<gene>
    <name evidence="3" type="ORF">DGI_2077</name>
</gene>
<accession>T2GCD5</accession>
<dbReference type="eggNOG" id="COG1396">
    <property type="taxonomic scope" value="Bacteria"/>
</dbReference>
<dbReference type="SMART" id="SM00530">
    <property type="entry name" value="HTH_XRE"/>
    <property type="match status" value="1"/>
</dbReference>
<dbReference type="PROSITE" id="PS50943">
    <property type="entry name" value="HTH_CROC1"/>
    <property type="match status" value="1"/>
</dbReference>
<proteinExistence type="predicted"/>
<keyword evidence="4" id="KW-1185">Reference proteome</keyword>
<name>T2GCD5_MEGG1</name>
<dbReference type="PATRIC" id="fig|1121448.10.peg.2030"/>
<dbReference type="PANTHER" id="PTHR46797">
    <property type="entry name" value="HTH-TYPE TRANSCRIPTIONAL REGULATOR"/>
    <property type="match status" value="1"/>
</dbReference>
<dbReference type="InterPro" id="IPR050807">
    <property type="entry name" value="TransReg_Diox_bact_type"/>
</dbReference>
<dbReference type="GO" id="GO:0005829">
    <property type="term" value="C:cytosol"/>
    <property type="evidence" value="ECO:0007669"/>
    <property type="project" value="TreeGrafter"/>
</dbReference>
<dbReference type="GO" id="GO:0003700">
    <property type="term" value="F:DNA-binding transcription factor activity"/>
    <property type="evidence" value="ECO:0007669"/>
    <property type="project" value="TreeGrafter"/>
</dbReference>